<organism evidence="2 3">
    <name type="scientific">Paragonimus skrjabini miyazakii</name>
    <dbReference type="NCBI Taxonomy" id="59628"/>
    <lineage>
        <taxon>Eukaryota</taxon>
        <taxon>Metazoa</taxon>
        <taxon>Spiralia</taxon>
        <taxon>Lophotrochozoa</taxon>
        <taxon>Platyhelminthes</taxon>
        <taxon>Trematoda</taxon>
        <taxon>Digenea</taxon>
        <taxon>Plagiorchiida</taxon>
        <taxon>Troglotremata</taxon>
        <taxon>Troglotrematidae</taxon>
        <taxon>Paragonimus</taxon>
    </lineage>
</organism>
<dbReference type="Pfam" id="PF25969">
    <property type="entry name" value="NUDT9_N"/>
    <property type="match status" value="2"/>
</dbReference>
<dbReference type="PANTHER" id="PTHR13030">
    <property type="entry name" value="NUDIX HYDROLASE"/>
    <property type="match status" value="1"/>
</dbReference>
<accession>A0A8S9YAV9</accession>
<feature type="domain" description="Nudix hydrolase" evidence="1">
    <location>
        <begin position="139"/>
        <end position="293"/>
    </location>
</feature>
<dbReference type="OrthoDB" id="9972248at2759"/>
<dbReference type="PROSITE" id="PS51462">
    <property type="entry name" value="NUDIX"/>
    <property type="match status" value="2"/>
</dbReference>
<dbReference type="Pfam" id="PF00293">
    <property type="entry name" value="NUDIX"/>
    <property type="match status" value="2"/>
</dbReference>
<dbReference type="FunFam" id="3.90.79.10:FF:000110">
    <property type="entry name" value="Putative nudix hydrolase 6"/>
    <property type="match status" value="1"/>
</dbReference>
<gene>
    <name evidence="2" type="ORF">EG68_07674</name>
</gene>
<keyword evidence="3" id="KW-1185">Reference proteome</keyword>
<dbReference type="GO" id="GO:0047631">
    <property type="term" value="F:ADP-ribose diphosphatase activity"/>
    <property type="evidence" value="ECO:0007669"/>
    <property type="project" value="InterPro"/>
</dbReference>
<dbReference type="SUPFAM" id="SSF55811">
    <property type="entry name" value="Nudix"/>
    <property type="match status" value="2"/>
</dbReference>
<dbReference type="FunFam" id="3.90.79.10:FF:000021">
    <property type="entry name" value="ADP-ribose pyrophosphatase, mitochondrial isoform X1"/>
    <property type="match status" value="1"/>
</dbReference>
<reference evidence="2" key="1">
    <citation type="submission" date="2019-07" db="EMBL/GenBank/DDBJ databases">
        <title>Annotation for the trematode Paragonimus miyazaki's.</title>
        <authorList>
            <person name="Choi Y.-J."/>
        </authorList>
    </citation>
    <scope>NUCLEOTIDE SEQUENCE</scope>
    <source>
        <strain evidence="2">Japan</strain>
    </source>
</reference>
<evidence type="ECO:0000259" key="1">
    <source>
        <dbReference type="PROSITE" id="PS51462"/>
    </source>
</evidence>
<dbReference type="InterPro" id="IPR039989">
    <property type="entry name" value="NUDT9"/>
</dbReference>
<dbReference type="Proteomes" id="UP000822476">
    <property type="component" value="Unassembled WGS sequence"/>
</dbReference>
<proteinExistence type="predicted"/>
<sequence length="585" mass="65943">MYARHAMLHSVARMSASTSLHVKCRNSAYPRTDGLQRALVPDELVDWRVKWDAYKPINYTHPKVHGKSWADPDIQNSPEVVLNFNQIDGTVDRTSFMGIYQLDSNRLPLNPRGRTGICGRGSLGRWGPNHAADPIVTRWKTSVTGERVFDPTTKRFVLQFVAIERGSGDWAFPGGMVDAGEKCTDALKREFAEEALNSHEANPEQLEKMKKTIEEFFTGGTQIYSGYVDDPRNTDNAWMETIAVNFHDETGDSIAQLNLQAGDDARKVCWMDVGSEVKLYANHRDFLELVAKQRNAKCYSMPCTASLHYKCRNSVYPRSDGVQRTPVPDDKVEWRTPWNAYKPIVFTHPKVHGQIWADPDLLTSQTPLHFNQIDGKIDRTSVLGPYQLDDKGLPLNPCGRTGITGRGALGRWGPNHAADPIVTRWKIDTTGQRVIDPVSKKYVLQFVAIERGDCGEWALPGGMVDAGEKCTDALKREFSEEALNSKEATPEQLEKLRKLVEEFFATGTQLYSGYVDDPRNTDNAWMETVAVNFHDETGDRIARFDLQAGDDAKKVCWMDVSSDMKLYASHHDFLQLAAKLRDAKW</sequence>
<protein>
    <recommendedName>
        <fullName evidence="1">Nudix hydrolase domain-containing protein</fullName>
    </recommendedName>
</protein>
<comment type="caution">
    <text evidence="2">The sequence shown here is derived from an EMBL/GenBank/DDBJ whole genome shotgun (WGS) entry which is preliminary data.</text>
</comment>
<evidence type="ECO:0000313" key="3">
    <source>
        <dbReference type="Proteomes" id="UP000822476"/>
    </source>
</evidence>
<dbReference type="Gene3D" id="3.90.79.10">
    <property type="entry name" value="Nucleoside Triphosphate Pyrophosphohydrolase"/>
    <property type="match status" value="2"/>
</dbReference>
<evidence type="ECO:0000313" key="2">
    <source>
        <dbReference type="EMBL" id="KAF7232038.1"/>
    </source>
</evidence>
<dbReference type="EMBL" id="JTDE01022123">
    <property type="protein sequence ID" value="KAF7232038.1"/>
    <property type="molecule type" value="Genomic_DNA"/>
</dbReference>
<name>A0A8S9YAV9_9TREM</name>
<dbReference type="CDD" id="cd03670">
    <property type="entry name" value="NUDIX_ADPRase_Nudt9"/>
    <property type="match status" value="2"/>
</dbReference>
<feature type="domain" description="Nudix hydrolase" evidence="1">
    <location>
        <begin position="425"/>
        <end position="580"/>
    </location>
</feature>
<dbReference type="InterPro" id="IPR000086">
    <property type="entry name" value="NUDIX_hydrolase_dom"/>
</dbReference>
<dbReference type="AlphaFoldDB" id="A0A8S9YAV9"/>
<dbReference type="PANTHER" id="PTHR13030:SF8">
    <property type="entry name" value="ADP-RIBOSE PYROPHOSPHATASE, MITOCHONDRIAL"/>
    <property type="match status" value="1"/>
</dbReference>
<dbReference type="InterPro" id="IPR015797">
    <property type="entry name" value="NUDIX_hydrolase-like_dom_sf"/>
</dbReference>